<gene>
    <name evidence="2" type="primary">rnhA</name>
    <name evidence="2" type="ORF">GCM10007971_32680</name>
</gene>
<dbReference type="Proteomes" id="UP000624041">
    <property type="component" value="Unassembled WGS sequence"/>
</dbReference>
<dbReference type="CDD" id="cd09279">
    <property type="entry name" value="RNase_HI_like"/>
    <property type="match status" value="1"/>
</dbReference>
<dbReference type="InterPro" id="IPR002156">
    <property type="entry name" value="RNaseH_domain"/>
</dbReference>
<dbReference type="InterPro" id="IPR036397">
    <property type="entry name" value="RNaseH_sf"/>
</dbReference>
<dbReference type="SUPFAM" id="SSF53098">
    <property type="entry name" value="Ribonuclease H-like"/>
    <property type="match status" value="1"/>
</dbReference>
<name>A0A917Y298_9BACI</name>
<dbReference type="PANTHER" id="PTHR47723">
    <property type="entry name" value="OS05G0353850 PROTEIN"/>
    <property type="match status" value="1"/>
</dbReference>
<dbReference type="PANTHER" id="PTHR47723:SF19">
    <property type="entry name" value="POLYNUCLEOTIDYL TRANSFERASE, RIBONUCLEASE H-LIKE SUPERFAMILY PROTEIN"/>
    <property type="match status" value="1"/>
</dbReference>
<dbReference type="GO" id="GO:0003676">
    <property type="term" value="F:nucleic acid binding"/>
    <property type="evidence" value="ECO:0007669"/>
    <property type="project" value="InterPro"/>
</dbReference>
<comment type="caution">
    <text evidence="2">The sequence shown here is derived from an EMBL/GenBank/DDBJ whole genome shotgun (WGS) entry which is preliminary data.</text>
</comment>
<dbReference type="GO" id="GO:0004523">
    <property type="term" value="F:RNA-DNA hybrid ribonuclease activity"/>
    <property type="evidence" value="ECO:0007669"/>
    <property type="project" value="InterPro"/>
</dbReference>
<dbReference type="InterPro" id="IPR012337">
    <property type="entry name" value="RNaseH-like_sf"/>
</dbReference>
<protein>
    <submittedName>
        <fullName evidence="2">Ribonuclease H</fullName>
    </submittedName>
</protein>
<evidence type="ECO:0000313" key="3">
    <source>
        <dbReference type="Proteomes" id="UP000624041"/>
    </source>
</evidence>
<dbReference type="Pfam" id="PF13456">
    <property type="entry name" value="RVT_3"/>
    <property type="match status" value="1"/>
</dbReference>
<feature type="domain" description="RNase H type-1" evidence="1">
    <location>
        <begin position="1"/>
        <end position="127"/>
    </location>
</feature>
<reference evidence="2" key="1">
    <citation type="journal article" date="2014" name="Int. J. Syst. Evol. Microbiol.">
        <title>Complete genome sequence of Corynebacterium casei LMG S-19264T (=DSM 44701T), isolated from a smear-ripened cheese.</title>
        <authorList>
            <consortium name="US DOE Joint Genome Institute (JGI-PGF)"/>
            <person name="Walter F."/>
            <person name="Albersmeier A."/>
            <person name="Kalinowski J."/>
            <person name="Ruckert C."/>
        </authorList>
    </citation>
    <scope>NUCLEOTIDE SEQUENCE</scope>
    <source>
        <strain evidence="2">JCM 17251</strain>
    </source>
</reference>
<dbReference type="AlphaFoldDB" id="A0A917Y298"/>
<reference evidence="2" key="2">
    <citation type="submission" date="2020-09" db="EMBL/GenBank/DDBJ databases">
        <authorList>
            <person name="Sun Q."/>
            <person name="Ohkuma M."/>
        </authorList>
    </citation>
    <scope>NUCLEOTIDE SEQUENCE</scope>
    <source>
        <strain evidence="2">JCM 17251</strain>
    </source>
</reference>
<organism evidence="2 3">
    <name type="scientific">Oceanobacillus indicireducens</name>
    <dbReference type="NCBI Taxonomy" id="1004261"/>
    <lineage>
        <taxon>Bacteria</taxon>
        <taxon>Bacillati</taxon>
        <taxon>Bacillota</taxon>
        <taxon>Bacilli</taxon>
        <taxon>Bacillales</taxon>
        <taxon>Bacillaceae</taxon>
        <taxon>Oceanobacillus</taxon>
    </lineage>
</organism>
<proteinExistence type="predicted"/>
<dbReference type="InterPro" id="IPR053151">
    <property type="entry name" value="RNase_H-like"/>
</dbReference>
<dbReference type="EMBL" id="BMOS01000032">
    <property type="protein sequence ID" value="GGN64615.1"/>
    <property type="molecule type" value="Genomic_DNA"/>
</dbReference>
<dbReference type="PROSITE" id="PS50879">
    <property type="entry name" value="RNASE_H_1"/>
    <property type="match status" value="1"/>
</dbReference>
<evidence type="ECO:0000313" key="2">
    <source>
        <dbReference type="EMBL" id="GGN64615.1"/>
    </source>
</evidence>
<accession>A0A917Y298</accession>
<dbReference type="Gene3D" id="3.30.420.10">
    <property type="entry name" value="Ribonuclease H-like superfamily/Ribonuclease H"/>
    <property type="match status" value="1"/>
</dbReference>
<sequence>MIEVYTDAASKGNPGKSGIGIVIKAGKADVEYSFPIGTYSNHEAEFHAVIKALELCKVQYPKEILSFRTDSKIVVDTVEKNYTKNNNFLPLLERIQELSGHFPLFFIKWIPEKQNQRADRLAKEGIHK</sequence>
<evidence type="ECO:0000259" key="1">
    <source>
        <dbReference type="PROSITE" id="PS50879"/>
    </source>
</evidence>
<dbReference type="RefSeq" id="WP_188858939.1">
    <property type="nucleotide sequence ID" value="NZ_BMOS01000032.1"/>
</dbReference>
<keyword evidence="3" id="KW-1185">Reference proteome</keyword>